<protein>
    <submittedName>
        <fullName evidence="1">Uncharacterized protein</fullName>
    </submittedName>
</protein>
<comment type="caution">
    <text evidence="1">The sequence shown here is derived from an EMBL/GenBank/DDBJ whole genome shotgun (WGS) entry which is preliminary data.</text>
</comment>
<reference evidence="1 2" key="1">
    <citation type="journal article" date="2020" name="ISME J.">
        <title>Comparative genomics reveals insights into cyanobacterial evolution and habitat adaptation.</title>
        <authorList>
            <person name="Chen M.Y."/>
            <person name="Teng W.K."/>
            <person name="Zhao L."/>
            <person name="Hu C.X."/>
            <person name="Zhou Y.K."/>
            <person name="Han B.P."/>
            <person name="Song L.R."/>
            <person name="Shu W.S."/>
        </authorList>
    </citation>
    <scope>NUCLEOTIDE SEQUENCE [LARGE SCALE GENOMIC DNA]</scope>
    <source>
        <strain evidence="1 2">FACHB-119</strain>
    </source>
</reference>
<evidence type="ECO:0000313" key="2">
    <source>
        <dbReference type="Proteomes" id="UP000661112"/>
    </source>
</evidence>
<dbReference type="Proteomes" id="UP000661112">
    <property type="component" value="Unassembled WGS sequence"/>
</dbReference>
<keyword evidence="2" id="KW-1185">Reference proteome</keyword>
<proteinExistence type="predicted"/>
<gene>
    <name evidence="1" type="ORF">H6G83_10535</name>
</gene>
<dbReference type="RefSeq" id="WP_190471401.1">
    <property type="nucleotide sequence ID" value="NZ_JACJSG010000012.1"/>
</dbReference>
<organism evidence="1 2">
    <name type="scientific">Anabaena azotica FACHB-119</name>
    <dbReference type="NCBI Taxonomy" id="947527"/>
    <lineage>
        <taxon>Bacteria</taxon>
        <taxon>Bacillati</taxon>
        <taxon>Cyanobacteriota</taxon>
        <taxon>Cyanophyceae</taxon>
        <taxon>Nostocales</taxon>
        <taxon>Nostocaceae</taxon>
        <taxon>Anabaena</taxon>
        <taxon>Anabaena azotica</taxon>
    </lineage>
</organism>
<name>A0ABR8D420_9NOST</name>
<evidence type="ECO:0000313" key="1">
    <source>
        <dbReference type="EMBL" id="MBD2501035.1"/>
    </source>
</evidence>
<sequence length="83" mass="9320">MSTQPSKKLSIPSIRKFLSIKNKARKMIALLLVLQTLLLGVQAKNLIQQGDSAIEVMIWLINQCFPVLQRAKSLEDEEGKADK</sequence>
<dbReference type="EMBL" id="JACJSG010000012">
    <property type="protein sequence ID" value="MBD2501035.1"/>
    <property type="molecule type" value="Genomic_DNA"/>
</dbReference>
<accession>A0ABR8D420</accession>